<evidence type="ECO:0000256" key="6">
    <source>
        <dbReference type="SAM" id="Phobius"/>
    </source>
</evidence>
<dbReference type="InterPro" id="IPR050829">
    <property type="entry name" value="CorA_MIT"/>
</dbReference>
<feature type="transmembrane region" description="Helical" evidence="6">
    <location>
        <begin position="291"/>
        <end position="311"/>
    </location>
</feature>
<proteinExistence type="inferred from homology"/>
<dbReference type="PANTHER" id="PTHR47685">
    <property type="entry name" value="MAGNESIUM TRANSPORT PROTEIN CORA"/>
    <property type="match status" value="1"/>
</dbReference>
<protein>
    <submittedName>
        <fullName evidence="7">Magnesium transporter CorA family protein</fullName>
    </submittedName>
</protein>
<dbReference type="RefSeq" id="WP_376835776.1">
    <property type="nucleotide sequence ID" value="NZ_JBHLSW010000005.1"/>
</dbReference>
<keyword evidence="4 6" id="KW-1133">Transmembrane helix</keyword>
<dbReference type="Pfam" id="PF01544">
    <property type="entry name" value="CorA"/>
    <property type="match status" value="1"/>
</dbReference>
<comment type="subcellular location">
    <subcellularLocation>
        <location evidence="1">Membrane</location>
        <topology evidence="1">Multi-pass membrane protein</topology>
    </subcellularLocation>
</comment>
<comment type="caution">
    <text evidence="7">The sequence shown here is derived from an EMBL/GenBank/DDBJ whole genome shotgun (WGS) entry which is preliminary data.</text>
</comment>
<feature type="transmembrane region" description="Helical" evidence="6">
    <location>
        <begin position="259"/>
        <end position="279"/>
    </location>
</feature>
<dbReference type="Gene3D" id="1.20.58.340">
    <property type="entry name" value="Magnesium transport protein CorA, transmembrane region"/>
    <property type="match status" value="1"/>
</dbReference>
<name>A0ABV6R2G0_9CAUL</name>
<evidence type="ECO:0000256" key="2">
    <source>
        <dbReference type="ARBA" id="ARBA00009765"/>
    </source>
</evidence>
<keyword evidence="5 6" id="KW-0472">Membrane</keyword>
<evidence type="ECO:0000256" key="5">
    <source>
        <dbReference type="ARBA" id="ARBA00023136"/>
    </source>
</evidence>
<dbReference type="EMBL" id="JBHLSW010000005">
    <property type="protein sequence ID" value="MFC0633808.1"/>
    <property type="molecule type" value="Genomic_DNA"/>
</dbReference>
<reference evidence="7 8" key="1">
    <citation type="submission" date="2024-09" db="EMBL/GenBank/DDBJ databases">
        <authorList>
            <person name="Sun Q."/>
            <person name="Mori K."/>
        </authorList>
    </citation>
    <scope>NUCLEOTIDE SEQUENCE [LARGE SCALE GENOMIC DNA]</scope>
    <source>
        <strain evidence="7 8">NCAIM B.02621</strain>
    </source>
</reference>
<sequence>MIRIHRAGGLKPMTPRPGWRPEADVVWIDLFQPSREEELIVEAALGLQIPTREEMAALEESSRLYRSNGATFVVADLLKNGDDEAPELEGVTCVLTKGPVITIRYFDPKPVQAVWDRLLAEPAACVHGSDVFLAIMEAAIDRLSAVLRRVDDRVEGIAQEIFSGGRTGGFAGLIARLGRAHIATARIEESLAGLSRIFVYVGLDGGMDRNRAVREHLRSLRGDAESLNAHAEAVAANIEFQLNAALGLINVEQSAIIKIFSVAAAAFLPPTLIASIYGMNFEHMPELSRPWAYPAALLAMVASAVLPLLWFRRKGWI</sequence>
<dbReference type="Proteomes" id="UP001589906">
    <property type="component" value="Unassembled WGS sequence"/>
</dbReference>
<dbReference type="PANTHER" id="PTHR47685:SF1">
    <property type="entry name" value="MAGNESIUM TRANSPORT PROTEIN CORA"/>
    <property type="match status" value="1"/>
</dbReference>
<evidence type="ECO:0000256" key="3">
    <source>
        <dbReference type="ARBA" id="ARBA00022692"/>
    </source>
</evidence>
<evidence type="ECO:0000313" key="8">
    <source>
        <dbReference type="Proteomes" id="UP001589906"/>
    </source>
</evidence>
<accession>A0ABV6R2G0</accession>
<dbReference type="InterPro" id="IPR045861">
    <property type="entry name" value="CorA_cytoplasmic_dom"/>
</dbReference>
<keyword evidence="8" id="KW-1185">Reference proteome</keyword>
<dbReference type="SUPFAM" id="SSF143865">
    <property type="entry name" value="CorA soluble domain-like"/>
    <property type="match status" value="1"/>
</dbReference>
<dbReference type="InterPro" id="IPR045863">
    <property type="entry name" value="CorA_TM1_TM2"/>
</dbReference>
<organism evidence="7 8">
    <name type="scientific">Brevundimonas balnearis</name>
    <dbReference type="NCBI Taxonomy" id="1572858"/>
    <lineage>
        <taxon>Bacteria</taxon>
        <taxon>Pseudomonadati</taxon>
        <taxon>Pseudomonadota</taxon>
        <taxon>Alphaproteobacteria</taxon>
        <taxon>Caulobacterales</taxon>
        <taxon>Caulobacteraceae</taxon>
        <taxon>Brevundimonas</taxon>
    </lineage>
</organism>
<dbReference type="SUPFAM" id="SSF144083">
    <property type="entry name" value="Magnesium transport protein CorA, transmembrane region"/>
    <property type="match status" value="1"/>
</dbReference>
<evidence type="ECO:0000313" key="7">
    <source>
        <dbReference type="EMBL" id="MFC0633808.1"/>
    </source>
</evidence>
<dbReference type="CDD" id="cd12837">
    <property type="entry name" value="EcCorA-like_u1"/>
    <property type="match status" value="1"/>
</dbReference>
<evidence type="ECO:0000256" key="1">
    <source>
        <dbReference type="ARBA" id="ARBA00004141"/>
    </source>
</evidence>
<dbReference type="InterPro" id="IPR002523">
    <property type="entry name" value="MgTranspt_CorA/ZnTranspt_ZntB"/>
</dbReference>
<comment type="similarity">
    <text evidence="2">Belongs to the CorA metal ion transporter (MIT) (TC 1.A.35) family.</text>
</comment>
<dbReference type="Gene3D" id="3.30.460.20">
    <property type="entry name" value="CorA soluble domain-like"/>
    <property type="match status" value="1"/>
</dbReference>
<evidence type="ECO:0000256" key="4">
    <source>
        <dbReference type="ARBA" id="ARBA00022989"/>
    </source>
</evidence>
<keyword evidence="3 6" id="KW-0812">Transmembrane</keyword>
<gene>
    <name evidence="7" type="ORF">ACFFGE_07930</name>
</gene>